<dbReference type="EMBL" id="NWTX01000009">
    <property type="protein sequence ID" value="PST46320.1"/>
    <property type="molecule type" value="Genomic_DNA"/>
</dbReference>
<reference evidence="3" key="1">
    <citation type="submission" date="2017-09" db="EMBL/GenBank/DDBJ databases">
        <authorList>
            <person name="Sela D.A."/>
            <person name="Albert K."/>
        </authorList>
    </citation>
    <scope>NUCLEOTIDE SEQUENCE [LARGE SCALE GENOMIC DNA]</scope>
    <source>
        <strain evidence="3">UMA51805</strain>
    </source>
</reference>
<reference evidence="2 3" key="2">
    <citation type="submission" date="2018-03" db="EMBL/GenBank/DDBJ databases">
        <title>The comparative genomics of Bifidobacterium callitrichos reflects dietary carbohydrate utilization within the common marmoset gut.</title>
        <authorList>
            <person name="Rani A."/>
        </authorList>
    </citation>
    <scope>NUCLEOTIDE SEQUENCE [LARGE SCALE GENOMIC DNA]</scope>
    <source>
        <strain evidence="2 3">UMA51805</strain>
    </source>
</reference>
<evidence type="ECO:0000313" key="2">
    <source>
        <dbReference type="EMBL" id="PST46320.1"/>
    </source>
</evidence>
<protein>
    <recommendedName>
        <fullName evidence="4">Beta-carotene 15,15'-monooxygenase</fullName>
    </recommendedName>
</protein>
<sequence length="276" mass="29812">MEASSSAKRPRFSSNTFLTVANVVYLLLAMSLLTLLGCLPLVLALVLVPVLAPDAGASYPLFLFAGALSAPGVAASFAMFRDHPVFLTSSRRSAMEALAKATGLPDWIAAPYVSPDVSVAVFRPYFAAYRRVAPRALAVGLTFGVIEFLALYDAQLLMQVAWGQLLVPAMVVVAVIGVEAELIALNLVVEFPKAKWRSLLRNGYLLSVRRFVMLVVNVACLGVYAWGLAHSPILVGVFATGVLAFVLWAGVRWQSRPLALAMARESRDRNLIALYD</sequence>
<feature type="transmembrane region" description="Helical" evidence="1">
    <location>
        <begin position="132"/>
        <end position="152"/>
    </location>
</feature>
<dbReference type="AlphaFoldDB" id="A0A2T3G9Z5"/>
<feature type="transmembrane region" description="Helical" evidence="1">
    <location>
        <begin position="59"/>
        <end position="80"/>
    </location>
</feature>
<keyword evidence="1" id="KW-0812">Transmembrane</keyword>
<gene>
    <name evidence="2" type="ORF">CPA40_06245</name>
</gene>
<dbReference type="RefSeq" id="WP_107044155.1">
    <property type="nucleotide sequence ID" value="NZ_NWTX01000009.1"/>
</dbReference>
<organism evidence="2 3">
    <name type="scientific">Bifidobacterium callitrichos</name>
    <dbReference type="NCBI Taxonomy" id="762209"/>
    <lineage>
        <taxon>Bacteria</taxon>
        <taxon>Bacillati</taxon>
        <taxon>Actinomycetota</taxon>
        <taxon>Actinomycetes</taxon>
        <taxon>Bifidobacteriales</taxon>
        <taxon>Bifidobacteriaceae</taxon>
        <taxon>Bifidobacterium</taxon>
    </lineage>
</organism>
<proteinExistence type="predicted"/>
<name>A0A2T3G9Z5_9BIFI</name>
<keyword evidence="3" id="KW-1185">Reference proteome</keyword>
<accession>A0A2T3G9Z5</accession>
<feature type="transmembrane region" description="Helical" evidence="1">
    <location>
        <begin position="210"/>
        <end position="227"/>
    </location>
</feature>
<feature type="transmembrane region" description="Helical" evidence="1">
    <location>
        <begin position="164"/>
        <end position="189"/>
    </location>
</feature>
<feature type="transmembrane region" description="Helical" evidence="1">
    <location>
        <begin position="20"/>
        <end position="47"/>
    </location>
</feature>
<keyword evidence="1" id="KW-1133">Transmembrane helix</keyword>
<keyword evidence="1" id="KW-0472">Membrane</keyword>
<evidence type="ECO:0000256" key="1">
    <source>
        <dbReference type="SAM" id="Phobius"/>
    </source>
</evidence>
<feature type="transmembrane region" description="Helical" evidence="1">
    <location>
        <begin position="233"/>
        <end position="251"/>
    </location>
</feature>
<dbReference type="Proteomes" id="UP000240228">
    <property type="component" value="Unassembled WGS sequence"/>
</dbReference>
<comment type="caution">
    <text evidence="2">The sequence shown here is derived from an EMBL/GenBank/DDBJ whole genome shotgun (WGS) entry which is preliminary data.</text>
</comment>
<evidence type="ECO:0000313" key="3">
    <source>
        <dbReference type="Proteomes" id="UP000240228"/>
    </source>
</evidence>
<evidence type="ECO:0008006" key="4">
    <source>
        <dbReference type="Google" id="ProtNLM"/>
    </source>
</evidence>